<dbReference type="InterPro" id="IPR036390">
    <property type="entry name" value="WH_DNA-bd_sf"/>
</dbReference>
<dbReference type="Pfam" id="PF03466">
    <property type="entry name" value="LysR_substrate"/>
    <property type="match status" value="1"/>
</dbReference>
<dbReference type="FunFam" id="1.10.10.10:FF:000001">
    <property type="entry name" value="LysR family transcriptional regulator"/>
    <property type="match status" value="1"/>
</dbReference>
<dbReference type="RefSeq" id="WP_076478182.1">
    <property type="nucleotide sequence ID" value="NZ_MTJZ01000018.1"/>
</dbReference>
<evidence type="ECO:0000256" key="2">
    <source>
        <dbReference type="ARBA" id="ARBA00023015"/>
    </source>
</evidence>
<dbReference type="GO" id="GO:0003700">
    <property type="term" value="F:DNA-binding transcription factor activity"/>
    <property type="evidence" value="ECO:0007669"/>
    <property type="project" value="InterPro"/>
</dbReference>
<dbReference type="AlphaFoldDB" id="A0A1R1JBE8"/>
<evidence type="ECO:0000256" key="4">
    <source>
        <dbReference type="ARBA" id="ARBA00023163"/>
    </source>
</evidence>
<dbReference type="InterPro" id="IPR000847">
    <property type="entry name" value="LysR_HTH_N"/>
</dbReference>
<dbReference type="Proteomes" id="UP000187194">
    <property type="component" value="Unassembled WGS sequence"/>
</dbReference>
<keyword evidence="2" id="KW-0805">Transcription regulation</keyword>
<gene>
    <name evidence="6" type="ORF">BW685_16705</name>
</gene>
<dbReference type="Pfam" id="PF00126">
    <property type="entry name" value="HTH_1"/>
    <property type="match status" value="1"/>
</dbReference>
<dbReference type="GO" id="GO:0043565">
    <property type="term" value="F:sequence-specific DNA binding"/>
    <property type="evidence" value="ECO:0007669"/>
    <property type="project" value="TreeGrafter"/>
</dbReference>
<dbReference type="GO" id="GO:0006351">
    <property type="term" value="P:DNA-templated transcription"/>
    <property type="evidence" value="ECO:0007669"/>
    <property type="project" value="TreeGrafter"/>
</dbReference>
<keyword evidence="3" id="KW-0238">DNA-binding</keyword>
<dbReference type="Gene3D" id="3.40.190.10">
    <property type="entry name" value="Periplasmic binding protein-like II"/>
    <property type="match status" value="2"/>
</dbReference>
<evidence type="ECO:0000259" key="5">
    <source>
        <dbReference type="PROSITE" id="PS50931"/>
    </source>
</evidence>
<dbReference type="SUPFAM" id="SSF53850">
    <property type="entry name" value="Periplasmic binding protein-like II"/>
    <property type="match status" value="1"/>
</dbReference>
<comment type="similarity">
    <text evidence="1">Belongs to the LysR transcriptional regulatory family.</text>
</comment>
<organism evidence="6 7">
    <name type="scientific">Burkholderia ubonensis</name>
    <dbReference type="NCBI Taxonomy" id="101571"/>
    <lineage>
        <taxon>Bacteria</taxon>
        <taxon>Pseudomonadati</taxon>
        <taxon>Pseudomonadota</taxon>
        <taxon>Betaproteobacteria</taxon>
        <taxon>Burkholderiales</taxon>
        <taxon>Burkholderiaceae</taxon>
        <taxon>Burkholderia</taxon>
        <taxon>Burkholderia cepacia complex</taxon>
    </lineage>
</organism>
<dbReference type="InterPro" id="IPR036388">
    <property type="entry name" value="WH-like_DNA-bd_sf"/>
</dbReference>
<dbReference type="InterPro" id="IPR058163">
    <property type="entry name" value="LysR-type_TF_proteobact-type"/>
</dbReference>
<keyword evidence="4" id="KW-0804">Transcription</keyword>
<dbReference type="PANTHER" id="PTHR30537">
    <property type="entry name" value="HTH-TYPE TRANSCRIPTIONAL REGULATOR"/>
    <property type="match status" value="1"/>
</dbReference>
<evidence type="ECO:0000313" key="7">
    <source>
        <dbReference type="Proteomes" id="UP000187194"/>
    </source>
</evidence>
<sequence length="317" mass="35523">MSKSLPLTALHTFVEVGRCGSMKRAAEAICVSPGAVSQQIRNLEDRLMTRLFTRTSREVELTAAGQALFDQLLPKFEEIEEIWSNGSVANRRLSRLTISTTASFAGAWLIPRLGHFNAMHPNIEVSIESSPRPLDLRREYVDIAIRHGLGTYPGHSAFKIWTPELLPVCSPRLLRPDRPISSPKDCLGYPLLQDADRADWMLWLRAHDIDDKRAVRGTSFNDDSLLVKAAVSGQGIALVRDVYAKDEIASGRLIQALDLPWPTQFAYYVVCSDQRADEGKITAFRMWIQEQIARETATRHPYEVRTAVSSSAGRPDH</sequence>
<comment type="caution">
    <text evidence="6">The sequence shown here is derived from an EMBL/GenBank/DDBJ whole genome shotgun (WGS) entry which is preliminary data.</text>
</comment>
<dbReference type="CDD" id="cd08432">
    <property type="entry name" value="PBP2_GcdR_TrpI_HvrB_AmpR_like"/>
    <property type="match status" value="1"/>
</dbReference>
<dbReference type="PANTHER" id="PTHR30537:SF26">
    <property type="entry name" value="GLYCINE CLEAVAGE SYSTEM TRANSCRIPTIONAL ACTIVATOR"/>
    <property type="match status" value="1"/>
</dbReference>
<dbReference type="InterPro" id="IPR005119">
    <property type="entry name" value="LysR_subst-bd"/>
</dbReference>
<dbReference type="PROSITE" id="PS50931">
    <property type="entry name" value="HTH_LYSR"/>
    <property type="match status" value="1"/>
</dbReference>
<proteinExistence type="inferred from homology"/>
<accession>A0A1R1JBE8</accession>
<evidence type="ECO:0000256" key="1">
    <source>
        <dbReference type="ARBA" id="ARBA00009437"/>
    </source>
</evidence>
<name>A0A1R1JBE8_9BURK</name>
<evidence type="ECO:0000313" key="6">
    <source>
        <dbReference type="EMBL" id="OMG72351.1"/>
    </source>
</evidence>
<dbReference type="FunFam" id="3.40.190.10:FF:000017">
    <property type="entry name" value="Glycine cleavage system transcriptional activator"/>
    <property type="match status" value="1"/>
</dbReference>
<dbReference type="EMBL" id="MTJZ01000018">
    <property type="protein sequence ID" value="OMG72351.1"/>
    <property type="molecule type" value="Genomic_DNA"/>
</dbReference>
<dbReference type="SUPFAM" id="SSF46785">
    <property type="entry name" value="Winged helix' DNA-binding domain"/>
    <property type="match status" value="1"/>
</dbReference>
<dbReference type="Gene3D" id="1.10.10.10">
    <property type="entry name" value="Winged helix-like DNA-binding domain superfamily/Winged helix DNA-binding domain"/>
    <property type="match status" value="1"/>
</dbReference>
<evidence type="ECO:0000256" key="3">
    <source>
        <dbReference type="ARBA" id="ARBA00023125"/>
    </source>
</evidence>
<feature type="domain" description="HTH lysR-type" evidence="5">
    <location>
        <begin position="5"/>
        <end position="62"/>
    </location>
</feature>
<protein>
    <submittedName>
        <fullName evidence="6">Transcriptional regulator</fullName>
    </submittedName>
</protein>
<reference evidence="6 7" key="1">
    <citation type="submission" date="2017-01" db="EMBL/GenBank/DDBJ databases">
        <title>Phylogeographic, genomic and meropenem susceptibility analysis of Burkholderia ubonensis.</title>
        <authorList>
            <person name="Price E.P."/>
            <person name="Sarovich D.S."/>
            <person name="Webb J.R."/>
            <person name="Hall C.M."/>
            <person name="Sahl J.W."/>
            <person name="Kaestli M."/>
            <person name="Mayo M."/>
            <person name="Harrington G."/>
            <person name="Baker A.L."/>
            <person name="Sidak-Loftis L.C."/>
            <person name="Lummis M."/>
            <person name="Schupp J.M."/>
            <person name="Gillece J.D."/>
            <person name="Tuanyok A."/>
            <person name="Warner J."/>
            <person name="Busch J.D."/>
            <person name="Keim P."/>
            <person name="Currie B.J."/>
            <person name="Wagner D.M."/>
        </authorList>
    </citation>
    <scope>NUCLEOTIDE SEQUENCE [LARGE SCALE GENOMIC DNA]</scope>
    <source>
        <strain evidence="6 7">A21</strain>
    </source>
</reference>